<evidence type="ECO:0000256" key="5">
    <source>
        <dbReference type="ARBA" id="ARBA00022692"/>
    </source>
</evidence>
<keyword evidence="2" id="KW-1003">Cell membrane</keyword>
<feature type="domain" description="Glycosyltransferase RgtA/B/C/D-like" evidence="10">
    <location>
        <begin position="101"/>
        <end position="256"/>
    </location>
</feature>
<evidence type="ECO:0000256" key="7">
    <source>
        <dbReference type="ARBA" id="ARBA00023136"/>
    </source>
</evidence>
<feature type="transmembrane region" description="Helical" evidence="9">
    <location>
        <begin position="246"/>
        <end position="263"/>
    </location>
</feature>
<feature type="transmembrane region" description="Helical" evidence="9">
    <location>
        <begin position="221"/>
        <end position="239"/>
    </location>
</feature>
<dbReference type="Pfam" id="PF24878">
    <property type="entry name" value="YkcB_C"/>
    <property type="match status" value="1"/>
</dbReference>
<proteinExistence type="predicted"/>
<evidence type="ECO:0000256" key="1">
    <source>
        <dbReference type="ARBA" id="ARBA00004651"/>
    </source>
</evidence>
<dbReference type="GO" id="GO:0009103">
    <property type="term" value="P:lipopolysaccharide biosynthetic process"/>
    <property type="evidence" value="ECO:0007669"/>
    <property type="project" value="UniProtKB-ARBA"/>
</dbReference>
<accession>A0A2A9E5E2</accession>
<keyword evidence="4 12" id="KW-0808">Transferase</keyword>
<evidence type="ECO:0000259" key="11">
    <source>
        <dbReference type="Pfam" id="PF24878"/>
    </source>
</evidence>
<feature type="transmembrane region" description="Helical" evidence="9">
    <location>
        <begin position="176"/>
        <end position="193"/>
    </location>
</feature>
<feature type="transmembrane region" description="Helical" evidence="9">
    <location>
        <begin position="458"/>
        <end position="481"/>
    </location>
</feature>
<evidence type="ECO:0000256" key="6">
    <source>
        <dbReference type="ARBA" id="ARBA00022989"/>
    </source>
</evidence>
<feature type="transmembrane region" description="Helical" evidence="9">
    <location>
        <begin position="487"/>
        <end position="505"/>
    </location>
</feature>
<gene>
    <name evidence="12" type="ORF">ATL42_1658</name>
</gene>
<evidence type="ECO:0000256" key="9">
    <source>
        <dbReference type="SAM" id="Phobius"/>
    </source>
</evidence>
<dbReference type="PANTHER" id="PTHR33908:SF3">
    <property type="entry name" value="UNDECAPRENYL PHOSPHATE-ALPHA-4-AMINO-4-DEOXY-L-ARABINOSE ARABINOSYL TRANSFERASE"/>
    <property type="match status" value="1"/>
</dbReference>
<dbReference type="InterPro" id="IPR038731">
    <property type="entry name" value="RgtA/B/C-like"/>
</dbReference>
<evidence type="ECO:0000313" key="13">
    <source>
        <dbReference type="Proteomes" id="UP000225548"/>
    </source>
</evidence>
<feature type="region of interest" description="Disordered" evidence="8">
    <location>
        <begin position="574"/>
        <end position="604"/>
    </location>
</feature>
<dbReference type="EMBL" id="PDJG01000001">
    <property type="protein sequence ID" value="PFG33771.1"/>
    <property type="molecule type" value="Genomic_DNA"/>
</dbReference>
<feature type="transmembrane region" description="Helical" evidence="9">
    <location>
        <begin position="512"/>
        <end position="532"/>
    </location>
</feature>
<feature type="transmembrane region" description="Helical" evidence="9">
    <location>
        <begin position="374"/>
        <end position="393"/>
    </location>
</feature>
<organism evidence="12 13">
    <name type="scientific">Sanguibacter antarcticus</name>
    <dbReference type="NCBI Taxonomy" id="372484"/>
    <lineage>
        <taxon>Bacteria</taxon>
        <taxon>Bacillati</taxon>
        <taxon>Actinomycetota</taxon>
        <taxon>Actinomycetes</taxon>
        <taxon>Micrococcales</taxon>
        <taxon>Sanguibacteraceae</taxon>
        <taxon>Sanguibacter</taxon>
    </lineage>
</organism>
<evidence type="ECO:0000256" key="3">
    <source>
        <dbReference type="ARBA" id="ARBA00022676"/>
    </source>
</evidence>
<dbReference type="Pfam" id="PF13231">
    <property type="entry name" value="PMT_2"/>
    <property type="match status" value="1"/>
</dbReference>
<feature type="transmembrane region" description="Helical" evidence="9">
    <location>
        <begin position="429"/>
        <end position="451"/>
    </location>
</feature>
<feature type="transmembrane region" description="Helical" evidence="9">
    <location>
        <begin position="47"/>
        <end position="64"/>
    </location>
</feature>
<dbReference type="InterPro" id="IPR050297">
    <property type="entry name" value="LipidA_mod_glycosyltrf_83"/>
</dbReference>
<feature type="region of interest" description="Disordered" evidence="8">
    <location>
        <begin position="1"/>
        <end position="32"/>
    </location>
</feature>
<keyword evidence="5 9" id="KW-0812">Transmembrane</keyword>
<dbReference type="GO" id="GO:0016763">
    <property type="term" value="F:pentosyltransferase activity"/>
    <property type="evidence" value="ECO:0007669"/>
    <property type="project" value="TreeGrafter"/>
</dbReference>
<comment type="caution">
    <text evidence="12">The sequence shown here is derived from an EMBL/GenBank/DDBJ whole genome shotgun (WGS) entry which is preliminary data.</text>
</comment>
<protein>
    <submittedName>
        <fullName evidence="12">4-amino-4-deoxy-L-arabinose transferase-like glycosyltransferase</fullName>
    </submittedName>
</protein>
<keyword evidence="7 9" id="KW-0472">Membrane</keyword>
<keyword evidence="3" id="KW-0328">Glycosyltransferase</keyword>
<dbReference type="Proteomes" id="UP000225548">
    <property type="component" value="Unassembled WGS sequence"/>
</dbReference>
<feature type="transmembrane region" description="Helical" evidence="9">
    <location>
        <begin position="405"/>
        <end position="423"/>
    </location>
</feature>
<reference evidence="12 13" key="1">
    <citation type="submission" date="2017-10" db="EMBL/GenBank/DDBJ databases">
        <title>Sequencing the genomes of 1000 actinobacteria strains.</title>
        <authorList>
            <person name="Klenk H.-P."/>
        </authorList>
    </citation>
    <scope>NUCLEOTIDE SEQUENCE [LARGE SCALE GENOMIC DNA]</scope>
    <source>
        <strain evidence="12 13">DSM 18966</strain>
    </source>
</reference>
<evidence type="ECO:0000259" key="10">
    <source>
        <dbReference type="Pfam" id="PF13231"/>
    </source>
</evidence>
<dbReference type="PANTHER" id="PTHR33908">
    <property type="entry name" value="MANNOSYLTRANSFERASE YKCB-RELATED"/>
    <property type="match status" value="1"/>
</dbReference>
<dbReference type="InterPro" id="IPR056785">
    <property type="entry name" value="YkcA/B-like_C"/>
</dbReference>
<sequence>MTVPPSTEVEDGVTSPSAVPIPPTVPPTSAAADTFVPAPRERWERPALIALLVTTGVLYLWDLSASGWANSFYAAAVQAGSVSWKAFLFGASDAAASITVDKPPASLWIMALSVRIFGLNSWAMLVPQALMGVATVGIVYSSVRRYFSAQAGLIAGAVLALTPVAALMFRYNNPDALLVLLLTLAVALTIRGVEDGRTRWLVIAGALIGFAFLTKQLQAVLVLPGIAVVYLVAAPISIWHRIRDSLLALVAMVVTAGWWVAIVELTPAADRPYVGGSTNNSFFDLTFGYNGLGRIFGRSAGTATGTAGTGVGAVPGAAATGGAAAGTGRAADAAGNAVAGANAVGGGAPAGGGGGGFGSNVGVLRMFSGDLGGHVSWVIPAALLLGLFGLWILGRKVRTDVRRAALLLWGATLVVSGLTFSLMDGTFHQYYTVALAPSIGAVVGIGAWLLWTRRTETWALPLLAAVSLVTTGWAFIVLARSPEWNPWLRWVVLVVGLLAVAGLLLGRRFGPAVLRTGVVLALVAAFAGPTSWTVQTVLTPHTGGAVTTGPAVEGSASGARGGAAAGAGALPGGAGGPAAGQARGGQGAAGELPGGEALGGQDAAGQAAAGAQGAGANGRGSTTVSDTIVEMLLTDADSYTWVAATTDAQSAASYQLPTEKSVMPIGGFNGGDPSPTLEQFQAYVADGEIHYYIANGSGAGAGLGGGRASEEGTTTIATWVSETYTAETVDGVTIYDLTVPIG</sequence>
<dbReference type="OrthoDB" id="5241882at2"/>
<feature type="domain" description="Putative mannosyltransferase YkcA/B-like C-terminal" evidence="11">
    <location>
        <begin position="629"/>
        <end position="722"/>
    </location>
</feature>
<evidence type="ECO:0000256" key="4">
    <source>
        <dbReference type="ARBA" id="ARBA00022679"/>
    </source>
</evidence>
<keyword evidence="13" id="KW-1185">Reference proteome</keyword>
<evidence type="ECO:0000256" key="2">
    <source>
        <dbReference type="ARBA" id="ARBA00022475"/>
    </source>
</evidence>
<comment type="subcellular location">
    <subcellularLocation>
        <location evidence="1">Cell membrane</location>
        <topology evidence="1">Multi-pass membrane protein</topology>
    </subcellularLocation>
</comment>
<feature type="transmembrane region" description="Helical" evidence="9">
    <location>
        <begin position="122"/>
        <end position="140"/>
    </location>
</feature>
<dbReference type="RefSeq" id="WP_098454929.1">
    <property type="nucleotide sequence ID" value="NZ_PDJG01000001.1"/>
</dbReference>
<evidence type="ECO:0000313" key="12">
    <source>
        <dbReference type="EMBL" id="PFG33771.1"/>
    </source>
</evidence>
<dbReference type="AlphaFoldDB" id="A0A2A9E5E2"/>
<dbReference type="GO" id="GO:0005886">
    <property type="term" value="C:plasma membrane"/>
    <property type="evidence" value="ECO:0007669"/>
    <property type="project" value="UniProtKB-SubCell"/>
</dbReference>
<keyword evidence="6 9" id="KW-1133">Transmembrane helix</keyword>
<evidence type="ECO:0000256" key="8">
    <source>
        <dbReference type="SAM" id="MobiDB-lite"/>
    </source>
</evidence>
<dbReference type="GO" id="GO:0010041">
    <property type="term" value="P:response to iron(III) ion"/>
    <property type="evidence" value="ECO:0007669"/>
    <property type="project" value="TreeGrafter"/>
</dbReference>
<name>A0A2A9E5E2_9MICO</name>
<feature type="compositionally biased region" description="Gly residues" evidence="8">
    <location>
        <begin position="574"/>
        <end position="598"/>
    </location>
</feature>
<feature type="transmembrane region" description="Helical" evidence="9">
    <location>
        <begin position="152"/>
        <end position="170"/>
    </location>
</feature>